<evidence type="ECO:0000256" key="3">
    <source>
        <dbReference type="ARBA" id="ARBA00023004"/>
    </source>
</evidence>
<dbReference type="InterPro" id="IPR002401">
    <property type="entry name" value="Cyt_P450_E_grp-I"/>
</dbReference>
<keyword evidence="1 4" id="KW-0349">Heme</keyword>
<dbReference type="GO" id="GO:0004497">
    <property type="term" value="F:monooxygenase activity"/>
    <property type="evidence" value="ECO:0007669"/>
    <property type="project" value="InterPro"/>
</dbReference>
<dbReference type="InterPro" id="IPR050121">
    <property type="entry name" value="Cytochrome_P450_monoxygenase"/>
</dbReference>
<protein>
    <submittedName>
        <fullName evidence="5">Uncharacterized protein</fullName>
    </submittedName>
</protein>
<dbReference type="SUPFAM" id="SSF48264">
    <property type="entry name" value="Cytochrome P450"/>
    <property type="match status" value="1"/>
</dbReference>
<evidence type="ECO:0000256" key="1">
    <source>
        <dbReference type="ARBA" id="ARBA00022617"/>
    </source>
</evidence>
<comment type="caution">
    <text evidence="5">The sequence shown here is derived from an EMBL/GenBank/DDBJ whole genome shotgun (WGS) entry which is preliminary data.</text>
</comment>
<dbReference type="PRINTS" id="PR00385">
    <property type="entry name" value="P450"/>
</dbReference>
<reference evidence="5 6" key="1">
    <citation type="submission" date="2015-09" db="EMBL/GenBank/DDBJ databases">
        <title>Host preference determinants of Valsa canker pathogens revealed by comparative genomics.</title>
        <authorList>
            <person name="Yin Z."/>
            <person name="Huang L."/>
        </authorList>
    </citation>
    <scope>NUCLEOTIDE SEQUENCE [LARGE SCALE GENOMIC DNA]</scope>
    <source>
        <strain evidence="5 6">SXYLt</strain>
    </source>
</reference>
<evidence type="ECO:0000256" key="2">
    <source>
        <dbReference type="ARBA" id="ARBA00022723"/>
    </source>
</evidence>
<dbReference type="GO" id="GO:0016705">
    <property type="term" value="F:oxidoreductase activity, acting on paired donors, with incorporation or reduction of molecular oxygen"/>
    <property type="evidence" value="ECO:0007669"/>
    <property type="project" value="InterPro"/>
</dbReference>
<keyword evidence="3 4" id="KW-0408">Iron</keyword>
<evidence type="ECO:0000256" key="4">
    <source>
        <dbReference type="PIRSR" id="PIRSR602401-1"/>
    </source>
</evidence>
<dbReference type="PRINTS" id="PR00463">
    <property type="entry name" value="EP450I"/>
</dbReference>
<gene>
    <name evidence="5" type="ORF">VPNG_09512</name>
</gene>
<accession>A0A423VSK9</accession>
<dbReference type="GO" id="GO:0005506">
    <property type="term" value="F:iron ion binding"/>
    <property type="evidence" value="ECO:0007669"/>
    <property type="project" value="InterPro"/>
</dbReference>
<evidence type="ECO:0000313" key="5">
    <source>
        <dbReference type="EMBL" id="ROV93908.1"/>
    </source>
</evidence>
<evidence type="ECO:0000313" key="6">
    <source>
        <dbReference type="Proteomes" id="UP000285146"/>
    </source>
</evidence>
<dbReference type="InterPro" id="IPR001128">
    <property type="entry name" value="Cyt_P450"/>
</dbReference>
<sequence>MTGPRELAIVRKSAVSLIYGPESKCRKSTWYGQVDTDANKSSIHMTRDHDKHKRRRRAWDRGFAIKALNTYDPIIKAKVDEFIAQISKLETVDATTWSMYLSFDIMGKVGLGKDFYCVTEGVEHPAIQGVHSSMGLLGIMSHVPWLLNMMGKFPGAAASYQEFFAWCRSEIEAKKKVWNPEEYPQDIISWLIKAVIDREPSASPSDAALNDDSRVIIVAGSETTATTLASVLFYLAKHQVVQQKLKSQVDAVLGKQWDYEEVKKITFIDDIINETLRLKPALLTGGYRVTPLQGLTVDGTFIPGDTNVFVPVQAIQTDPRYWTEATAFVPERFGERRADMGTDDAPFFPFTLGAYQCPGKNLAFLSLRIALSRIMREFEVTFAPGETGEVFDQEAKDTFTTTLPPLMIRFTKRL</sequence>
<dbReference type="InParanoid" id="A0A423VSK9"/>
<dbReference type="PANTHER" id="PTHR24305">
    <property type="entry name" value="CYTOCHROME P450"/>
    <property type="match status" value="1"/>
</dbReference>
<dbReference type="CDD" id="cd11061">
    <property type="entry name" value="CYP67-like"/>
    <property type="match status" value="1"/>
</dbReference>
<dbReference type="STRING" id="1230097.A0A423VSK9"/>
<dbReference type="AlphaFoldDB" id="A0A423VSK9"/>
<dbReference type="GO" id="GO:0020037">
    <property type="term" value="F:heme binding"/>
    <property type="evidence" value="ECO:0007669"/>
    <property type="project" value="InterPro"/>
</dbReference>
<dbReference type="InterPro" id="IPR036396">
    <property type="entry name" value="Cyt_P450_sf"/>
</dbReference>
<keyword evidence="2 4" id="KW-0479">Metal-binding</keyword>
<dbReference type="Gene3D" id="1.10.630.10">
    <property type="entry name" value="Cytochrome P450"/>
    <property type="match status" value="1"/>
</dbReference>
<dbReference type="Proteomes" id="UP000285146">
    <property type="component" value="Unassembled WGS sequence"/>
</dbReference>
<dbReference type="Pfam" id="PF00067">
    <property type="entry name" value="p450"/>
    <property type="match status" value="1"/>
</dbReference>
<keyword evidence="6" id="KW-1185">Reference proteome</keyword>
<feature type="binding site" description="axial binding residue" evidence="4">
    <location>
        <position position="357"/>
    </location>
    <ligand>
        <name>heme</name>
        <dbReference type="ChEBI" id="CHEBI:30413"/>
    </ligand>
    <ligandPart>
        <name>Fe</name>
        <dbReference type="ChEBI" id="CHEBI:18248"/>
    </ligandPart>
</feature>
<comment type="cofactor">
    <cofactor evidence="4">
        <name>heme</name>
        <dbReference type="ChEBI" id="CHEBI:30413"/>
    </cofactor>
</comment>
<name>A0A423VSK9_9PEZI</name>
<dbReference type="OrthoDB" id="6692864at2759"/>
<organism evidence="5 6">
    <name type="scientific">Cytospora leucostoma</name>
    <dbReference type="NCBI Taxonomy" id="1230097"/>
    <lineage>
        <taxon>Eukaryota</taxon>
        <taxon>Fungi</taxon>
        <taxon>Dikarya</taxon>
        <taxon>Ascomycota</taxon>
        <taxon>Pezizomycotina</taxon>
        <taxon>Sordariomycetes</taxon>
        <taxon>Sordariomycetidae</taxon>
        <taxon>Diaporthales</taxon>
        <taxon>Cytosporaceae</taxon>
        <taxon>Cytospora</taxon>
    </lineage>
</organism>
<dbReference type="PANTHER" id="PTHR24305:SF78">
    <property type="entry name" value="P450, PUTATIVE (EUROFUNG)-RELATED"/>
    <property type="match status" value="1"/>
</dbReference>
<proteinExistence type="predicted"/>
<dbReference type="EMBL" id="LKEB01000078">
    <property type="protein sequence ID" value="ROV93908.1"/>
    <property type="molecule type" value="Genomic_DNA"/>
</dbReference>